<organism evidence="1 2">
    <name type="scientific">Paxillus rubicundulus Ve08.2h10</name>
    <dbReference type="NCBI Taxonomy" id="930991"/>
    <lineage>
        <taxon>Eukaryota</taxon>
        <taxon>Fungi</taxon>
        <taxon>Dikarya</taxon>
        <taxon>Basidiomycota</taxon>
        <taxon>Agaricomycotina</taxon>
        <taxon>Agaricomycetes</taxon>
        <taxon>Agaricomycetidae</taxon>
        <taxon>Boletales</taxon>
        <taxon>Paxilineae</taxon>
        <taxon>Paxillaceae</taxon>
        <taxon>Paxillus</taxon>
    </lineage>
</organism>
<sequence length="56" mass="6349">LIDWDLSKPDGNSTRTRTGAWQCLSVEFTWNPTAARTLQDDLESALHVLLWTALSF</sequence>
<reference evidence="2" key="2">
    <citation type="submission" date="2015-01" db="EMBL/GenBank/DDBJ databases">
        <title>Evolutionary Origins and Diversification of the Mycorrhizal Mutualists.</title>
        <authorList>
            <consortium name="DOE Joint Genome Institute"/>
            <consortium name="Mycorrhizal Genomics Consortium"/>
            <person name="Kohler A."/>
            <person name="Kuo A."/>
            <person name="Nagy L.G."/>
            <person name="Floudas D."/>
            <person name="Copeland A."/>
            <person name="Barry K.W."/>
            <person name="Cichocki N."/>
            <person name="Veneault-Fourrey C."/>
            <person name="LaButti K."/>
            <person name="Lindquist E.A."/>
            <person name="Lipzen A."/>
            <person name="Lundell T."/>
            <person name="Morin E."/>
            <person name="Murat C."/>
            <person name="Riley R."/>
            <person name="Ohm R."/>
            <person name="Sun H."/>
            <person name="Tunlid A."/>
            <person name="Henrissat B."/>
            <person name="Grigoriev I.V."/>
            <person name="Hibbett D.S."/>
            <person name="Martin F."/>
        </authorList>
    </citation>
    <scope>NUCLEOTIDE SEQUENCE [LARGE SCALE GENOMIC DNA]</scope>
    <source>
        <strain evidence="2">Ve08.2h10</strain>
    </source>
</reference>
<accession>A0A0D0DYW7</accession>
<proteinExistence type="predicted"/>
<reference evidence="1 2" key="1">
    <citation type="submission" date="2014-04" db="EMBL/GenBank/DDBJ databases">
        <authorList>
            <consortium name="DOE Joint Genome Institute"/>
            <person name="Kuo A."/>
            <person name="Kohler A."/>
            <person name="Jargeat P."/>
            <person name="Nagy L.G."/>
            <person name="Floudas D."/>
            <person name="Copeland A."/>
            <person name="Barry K.W."/>
            <person name="Cichocki N."/>
            <person name="Veneault-Fourrey C."/>
            <person name="LaButti K."/>
            <person name="Lindquist E.A."/>
            <person name="Lipzen A."/>
            <person name="Lundell T."/>
            <person name="Morin E."/>
            <person name="Murat C."/>
            <person name="Sun H."/>
            <person name="Tunlid A."/>
            <person name="Henrissat B."/>
            <person name="Grigoriev I.V."/>
            <person name="Hibbett D.S."/>
            <person name="Martin F."/>
            <person name="Nordberg H.P."/>
            <person name="Cantor M.N."/>
            <person name="Hua S.X."/>
        </authorList>
    </citation>
    <scope>NUCLEOTIDE SEQUENCE [LARGE SCALE GENOMIC DNA]</scope>
    <source>
        <strain evidence="1 2">Ve08.2h10</strain>
    </source>
</reference>
<evidence type="ECO:0000313" key="2">
    <source>
        <dbReference type="Proteomes" id="UP000054538"/>
    </source>
</evidence>
<feature type="non-terminal residue" evidence="1">
    <location>
        <position position="56"/>
    </location>
</feature>
<evidence type="ECO:0008006" key="3">
    <source>
        <dbReference type="Google" id="ProtNLM"/>
    </source>
</evidence>
<feature type="non-terminal residue" evidence="1">
    <location>
        <position position="1"/>
    </location>
</feature>
<evidence type="ECO:0000313" key="1">
    <source>
        <dbReference type="EMBL" id="KIK95491.1"/>
    </source>
</evidence>
<dbReference type="InParanoid" id="A0A0D0DYW7"/>
<protein>
    <recommendedName>
        <fullName evidence="3">Fungal-type protein kinase domain-containing protein</fullName>
    </recommendedName>
</protein>
<dbReference type="AlphaFoldDB" id="A0A0D0DYW7"/>
<name>A0A0D0DYW7_9AGAM</name>
<dbReference type="EMBL" id="KN825039">
    <property type="protein sequence ID" value="KIK95491.1"/>
    <property type="molecule type" value="Genomic_DNA"/>
</dbReference>
<gene>
    <name evidence="1" type="ORF">PAXRUDRAFT_120046</name>
</gene>
<keyword evidence="2" id="KW-1185">Reference proteome</keyword>
<dbReference type="OrthoDB" id="2747778at2759"/>
<dbReference type="Proteomes" id="UP000054538">
    <property type="component" value="Unassembled WGS sequence"/>
</dbReference>
<dbReference type="HOGENOM" id="CLU_138921_1_0_1"/>